<comment type="caution">
    <text evidence="1">The sequence shown here is derived from an EMBL/GenBank/DDBJ whole genome shotgun (WGS) entry which is preliminary data.</text>
</comment>
<keyword evidence="2" id="KW-1185">Reference proteome</keyword>
<dbReference type="Proteomes" id="UP001352852">
    <property type="component" value="Unassembled WGS sequence"/>
</dbReference>
<reference evidence="1 2" key="1">
    <citation type="submission" date="2021-06" db="EMBL/GenBank/DDBJ databases">
        <authorList>
            <person name="Palmer J.M."/>
        </authorList>
    </citation>
    <scope>NUCLEOTIDE SEQUENCE [LARGE SCALE GENOMIC DNA]</scope>
    <source>
        <strain evidence="1 2">CL_MEX2019</strain>
        <tissue evidence="1">Muscle</tissue>
    </source>
</reference>
<organism evidence="1 2">
    <name type="scientific">Characodon lateralis</name>
    <dbReference type="NCBI Taxonomy" id="208331"/>
    <lineage>
        <taxon>Eukaryota</taxon>
        <taxon>Metazoa</taxon>
        <taxon>Chordata</taxon>
        <taxon>Craniata</taxon>
        <taxon>Vertebrata</taxon>
        <taxon>Euteleostomi</taxon>
        <taxon>Actinopterygii</taxon>
        <taxon>Neopterygii</taxon>
        <taxon>Teleostei</taxon>
        <taxon>Neoteleostei</taxon>
        <taxon>Acanthomorphata</taxon>
        <taxon>Ovalentaria</taxon>
        <taxon>Atherinomorphae</taxon>
        <taxon>Cyprinodontiformes</taxon>
        <taxon>Goodeidae</taxon>
        <taxon>Characodon</taxon>
    </lineage>
</organism>
<accession>A0ABU7DN83</accession>
<name>A0ABU7DN83_9TELE</name>
<proteinExistence type="predicted"/>
<sequence>MAAQHLLQWVFKTSVTSELRGLLSCIVTNPVLKSLKLDFFVRRSFISCSFGLKTDIQSGRLTTQEDNFSHFFCCSFFLPLSFSAEPSAKRRDELHWSPNQTSSGPCLRLEILS</sequence>
<gene>
    <name evidence="1" type="ORF">CHARACLAT_029433</name>
</gene>
<evidence type="ECO:0000313" key="2">
    <source>
        <dbReference type="Proteomes" id="UP001352852"/>
    </source>
</evidence>
<evidence type="ECO:0000313" key="1">
    <source>
        <dbReference type="EMBL" id="MED6275729.1"/>
    </source>
</evidence>
<protein>
    <submittedName>
        <fullName evidence="1">Uncharacterized protein</fullName>
    </submittedName>
</protein>
<dbReference type="EMBL" id="JAHUTJ010028747">
    <property type="protein sequence ID" value="MED6275729.1"/>
    <property type="molecule type" value="Genomic_DNA"/>
</dbReference>